<dbReference type="InterPro" id="IPR022955">
    <property type="entry name" value="GMP_synthase"/>
</dbReference>
<reference evidence="13" key="1">
    <citation type="submission" date="2017-09" db="EMBL/GenBank/DDBJ databases">
        <title>Depth-based differentiation of microbial function through sediment-hosted aquifers and enrichment of novel symbionts in the deep terrestrial subsurface.</title>
        <authorList>
            <person name="Probst A.J."/>
            <person name="Ladd B."/>
            <person name="Jarett J.K."/>
            <person name="Geller-Mcgrath D.E."/>
            <person name="Sieber C.M.K."/>
            <person name="Emerson J.B."/>
            <person name="Anantharaman K."/>
            <person name="Thomas B.C."/>
            <person name="Malmstrom R."/>
            <person name="Stieglmeier M."/>
            <person name="Klingl A."/>
            <person name="Woyke T."/>
            <person name="Ryan C.M."/>
            <person name="Banfield J.F."/>
        </authorList>
    </citation>
    <scope>NUCLEOTIDE SEQUENCE [LARGE SCALE GENOMIC DNA]</scope>
</reference>
<comment type="function">
    <text evidence="1 9">Catalyzes the synthesis of GMP from XMP.</text>
</comment>
<keyword evidence="3 9" id="KW-0436">Ligase</keyword>
<evidence type="ECO:0000256" key="6">
    <source>
        <dbReference type="ARBA" id="ARBA00022755"/>
    </source>
</evidence>
<keyword evidence="6 9" id="KW-0658">Purine biosynthesis</keyword>
<dbReference type="GO" id="GO:0005524">
    <property type="term" value="F:ATP binding"/>
    <property type="evidence" value="ECO:0007669"/>
    <property type="project" value="UniProtKB-UniRule"/>
</dbReference>
<evidence type="ECO:0000313" key="13">
    <source>
        <dbReference type="Proteomes" id="UP000230538"/>
    </source>
</evidence>
<evidence type="ECO:0000256" key="5">
    <source>
        <dbReference type="ARBA" id="ARBA00022749"/>
    </source>
</evidence>
<dbReference type="NCBIfam" id="TIGR00888">
    <property type="entry name" value="guaA_Nterm"/>
    <property type="match status" value="1"/>
</dbReference>
<evidence type="ECO:0000313" key="12">
    <source>
        <dbReference type="EMBL" id="PJA37140.1"/>
    </source>
</evidence>
<dbReference type="HAMAP" id="MF_00344">
    <property type="entry name" value="GMP_synthase"/>
    <property type="match status" value="1"/>
</dbReference>
<feature type="binding site" evidence="10">
    <location>
        <begin position="224"/>
        <end position="230"/>
    </location>
    <ligand>
        <name>ATP</name>
        <dbReference type="ChEBI" id="CHEBI:30616"/>
    </ligand>
</feature>
<dbReference type="Gene3D" id="3.30.300.10">
    <property type="match status" value="1"/>
</dbReference>
<dbReference type="InterPro" id="IPR017926">
    <property type="entry name" value="GATASE"/>
</dbReference>
<comment type="pathway">
    <text evidence="2 9">Purine metabolism; GMP biosynthesis; GMP from XMP (L-Gln route): step 1/1.</text>
</comment>
<name>A0A2M7WVY5_UNCKA</name>
<dbReference type="CDD" id="cd01997">
    <property type="entry name" value="GMP_synthase_C"/>
    <property type="match status" value="1"/>
</dbReference>
<dbReference type="InterPro" id="IPR004739">
    <property type="entry name" value="GMP_synth_GATase"/>
</dbReference>
<protein>
    <recommendedName>
        <fullName evidence="9">GMP synthase [glutamine-hydrolyzing]</fullName>
        <ecNumber evidence="9">6.3.5.2</ecNumber>
    </recommendedName>
    <alternativeName>
        <fullName evidence="9">GMP synthetase</fullName>
    </alternativeName>
    <alternativeName>
        <fullName evidence="9">Glutamine amidotransferase</fullName>
    </alternativeName>
</protein>
<dbReference type="Gene3D" id="3.40.50.880">
    <property type="match status" value="1"/>
</dbReference>
<dbReference type="NCBIfam" id="NF000848">
    <property type="entry name" value="PRK00074.1"/>
    <property type="match status" value="1"/>
</dbReference>
<evidence type="ECO:0000256" key="3">
    <source>
        <dbReference type="ARBA" id="ARBA00022598"/>
    </source>
</evidence>
<dbReference type="InterPro" id="IPR001674">
    <property type="entry name" value="GMP_synth_C"/>
</dbReference>
<dbReference type="Pfam" id="PF02540">
    <property type="entry name" value="NAD_synthase"/>
    <property type="match status" value="1"/>
</dbReference>
<dbReference type="SUPFAM" id="SSF52402">
    <property type="entry name" value="Adenine nucleotide alpha hydrolases-like"/>
    <property type="match status" value="1"/>
</dbReference>
<dbReference type="AlphaFoldDB" id="A0A2M7WVY5"/>
<accession>A0A2M7WVY5</accession>
<comment type="subunit">
    <text evidence="9">Homodimer.</text>
</comment>
<evidence type="ECO:0000256" key="1">
    <source>
        <dbReference type="ARBA" id="ARBA00002332"/>
    </source>
</evidence>
<evidence type="ECO:0000256" key="4">
    <source>
        <dbReference type="ARBA" id="ARBA00022741"/>
    </source>
</evidence>
<dbReference type="SUPFAM" id="SSF54810">
    <property type="entry name" value="GMP synthetase C-terminal dimerisation domain"/>
    <property type="match status" value="1"/>
</dbReference>
<dbReference type="PANTHER" id="PTHR11922:SF2">
    <property type="entry name" value="GMP SYNTHASE [GLUTAMINE-HYDROLYZING]"/>
    <property type="match status" value="1"/>
</dbReference>
<dbReference type="Gene3D" id="3.40.50.620">
    <property type="entry name" value="HUPs"/>
    <property type="match status" value="1"/>
</dbReference>
<comment type="caution">
    <text evidence="12">The sequence shown here is derived from an EMBL/GenBank/DDBJ whole genome shotgun (WGS) entry which is preliminary data.</text>
</comment>
<evidence type="ECO:0000256" key="10">
    <source>
        <dbReference type="PROSITE-ProRule" id="PRU00886"/>
    </source>
</evidence>
<dbReference type="EC" id="6.3.5.2" evidence="9"/>
<dbReference type="FunFam" id="3.30.300.10:FF:000002">
    <property type="entry name" value="GMP synthase [glutamine-hydrolyzing]"/>
    <property type="match status" value="1"/>
</dbReference>
<dbReference type="GO" id="GO:0005829">
    <property type="term" value="C:cytosol"/>
    <property type="evidence" value="ECO:0007669"/>
    <property type="project" value="TreeGrafter"/>
</dbReference>
<feature type="active site" description="Nucleophile" evidence="9">
    <location>
        <position position="82"/>
    </location>
</feature>
<feature type="active site" evidence="9">
    <location>
        <position position="170"/>
    </location>
</feature>
<dbReference type="Pfam" id="PF00958">
    <property type="entry name" value="GMP_synt_C"/>
    <property type="match status" value="1"/>
</dbReference>
<keyword evidence="7 9" id="KW-0067">ATP-binding</keyword>
<dbReference type="InterPro" id="IPR022310">
    <property type="entry name" value="NAD/GMP_synthase"/>
</dbReference>
<dbReference type="EMBL" id="PFXB01000128">
    <property type="protein sequence ID" value="PJA37140.1"/>
    <property type="molecule type" value="Genomic_DNA"/>
</dbReference>
<dbReference type="SUPFAM" id="SSF52317">
    <property type="entry name" value="Class I glutamine amidotransferase-like"/>
    <property type="match status" value="1"/>
</dbReference>
<keyword evidence="5 9" id="KW-0332">GMP biosynthesis</keyword>
<dbReference type="PRINTS" id="PR00096">
    <property type="entry name" value="GATASE"/>
</dbReference>
<evidence type="ECO:0000256" key="7">
    <source>
        <dbReference type="ARBA" id="ARBA00022840"/>
    </source>
</evidence>
<dbReference type="FunFam" id="3.40.50.880:FF:000001">
    <property type="entry name" value="GMP synthase [glutamine-hydrolyzing]"/>
    <property type="match status" value="1"/>
</dbReference>
<keyword evidence="8 9" id="KW-0315">Glutamine amidotransferase</keyword>
<dbReference type="InterPro" id="IPR025777">
    <property type="entry name" value="GMPS_ATP_PPase_dom"/>
</dbReference>
<dbReference type="PANTHER" id="PTHR11922">
    <property type="entry name" value="GMP SYNTHASE-RELATED"/>
    <property type="match status" value="1"/>
</dbReference>
<evidence type="ECO:0000256" key="2">
    <source>
        <dbReference type="ARBA" id="ARBA00005153"/>
    </source>
</evidence>
<dbReference type="Pfam" id="PF00117">
    <property type="entry name" value="GATase"/>
    <property type="match status" value="1"/>
</dbReference>
<dbReference type="InterPro" id="IPR014729">
    <property type="entry name" value="Rossmann-like_a/b/a_fold"/>
</dbReference>
<dbReference type="Proteomes" id="UP000230538">
    <property type="component" value="Unassembled WGS sequence"/>
</dbReference>
<feature type="domain" description="GMPS ATP-PPase" evidence="11">
    <location>
        <begin position="197"/>
        <end position="389"/>
    </location>
</feature>
<dbReference type="UniPathway" id="UPA00189">
    <property type="reaction ID" value="UER00296"/>
</dbReference>
<dbReference type="PROSITE" id="PS51553">
    <property type="entry name" value="GMPS_ATP_PPASE"/>
    <property type="match status" value="1"/>
</dbReference>
<organism evidence="12 13">
    <name type="scientific">candidate division WWE3 bacterium CG_4_9_14_3_um_filter_43_9</name>
    <dbReference type="NCBI Taxonomy" id="1975082"/>
    <lineage>
        <taxon>Bacteria</taxon>
        <taxon>Katanobacteria</taxon>
    </lineage>
</organism>
<evidence type="ECO:0000259" key="11">
    <source>
        <dbReference type="PROSITE" id="PS51553"/>
    </source>
</evidence>
<dbReference type="InterPro" id="IPR029062">
    <property type="entry name" value="Class_I_gatase-like"/>
</dbReference>
<dbReference type="PROSITE" id="PS51273">
    <property type="entry name" value="GATASE_TYPE_1"/>
    <property type="match status" value="1"/>
</dbReference>
<dbReference type="NCBIfam" id="TIGR00884">
    <property type="entry name" value="guaA_Cterm"/>
    <property type="match status" value="1"/>
</dbReference>
<evidence type="ECO:0000256" key="8">
    <source>
        <dbReference type="ARBA" id="ARBA00022962"/>
    </source>
</evidence>
<proteinExistence type="inferred from homology"/>
<gene>
    <name evidence="9" type="primary">guaA</name>
    <name evidence="12" type="ORF">CO181_04780</name>
</gene>
<evidence type="ECO:0000256" key="9">
    <source>
        <dbReference type="HAMAP-Rule" id="MF_00344"/>
    </source>
</evidence>
<feature type="active site" evidence="9">
    <location>
        <position position="172"/>
    </location>
</feature>
<keyword evidence="4 9" id="KW-0547">Nucleotide-binding</keyword>
<dbReference type="GO" id="GO:0003921">
    <property type="term" value="F:GMP synthase activity"/>
    <property type="evidence" value="ECO:0007669"/>
    <property type="project" value="InterPro"/>
</dbReference>
<sequence>MEDRQIVILDFGSQTTQLIARRIREMGVRTEIFAFNTPVTEIRKHHPFGVILSGSPFFPWQTGAPKPDPQVFTINVPILGLCYGLYLLTENLGGKVWELQNKEYGMANLKIGKSEKLFAGLPREFTVWMSHGGEARNLEDKGIKILASTENTKIAAFHHPDKKFWALQFHPEVMHTEHGKSILSNFVFQICDASKNWKIENWIQDKIAQIKETIGDKKAICAISGGVDSTTSAILVGKAIGRNLTSIFVKTGLMRLYESDEVTTALKKLGLKLRVVEAQERFLTKLAGVTDPEEKRKIIGREYIAIFEEEANKIKNVEFLVQGTIYSDRIESQRAQSLGTASKIKTHHNVGGLPADMKLKLVEPLSEIFKDEVRYVARKLGLSEEIAGRHPFPGPGLAIQIIGEVTEEKLDILKRSDAIVVDEIRKAGLYDKIGEIFANFVGVKTAGVKGDARAYQWLIAIRSVDPSDLMTCDWSRIPYDVLAKISRRITNEVHEVNRVVYDITQKPPGTIRWE</sequence>
<comment type="catalytic activity">
    <reaction evidence="9">
        <text>XMP + L-glutamine + ATP + H2O = GMP + L-glutamate + AMP + diphosphate + 2 H(+)</text>
        <dbReference type="Rhea" id="RHEA:11680"/>
        <dbReference type="ChEBI" id="CHEBI:15377"/>
        <dbReference type="ChEBI" id="CHEBI:15378"/>
        <dbReference type="ChEBI" id="CHEBI:29985"/>
        <dbReference type="ChEBI" id="CHEBI:30616"/>
        <dbReference type="ChEBI" id="CHEBI:33019"/>
        <dbReference type="ChEBI" id="CHEBI:57464"/>
        <dbReference type="ChEBI" id="CHEBI:58115"/>
        <dbReference type="ChEBI" id="CHEBI:58359"/>
        <dbReference type="ChEBI" id="CHEBI:456215"/>
        <dbReference type="EC" id="6.3.5.2"/>
    </reaction>
</comment>